<evidence type="ECO:0000313" key="4">
    <source>
        <dbReference type="Proteomes" id="UP000243784"/>
    </source>
</evidence>
<feature type="region of interest" description="Disordered" evidence="1">
    <location>
        <begin position="170"/>
        <end position="192"/>
    </location>
</feature>
<dbReference type="STRING" id="535712.A4Z71_06685"/>
<accession>A0A1D9E0M4</accession>
<evidence type="ECO:0000256" key="1">
    <source>
        <dbReference type="SAM" id="MobiDB-lite"/>
    </source>
</evidence>
<keyword evidence="2" id="KW-0732">Signal</keyword>
<name>A0A1D9E0M4_9MICO</name>
<sequence length="192" mass="19208">MNKNLKRGVIVAAGAATVLSMVVATPSFAHQRNSSVASTATSTPRVAHVHATAAVTITGVPATVTDSKLIARGAKFVAYALAADATAIPAAQPTTGGKPVRVEAVTAADGTVTYQAKLPAGTAGSTTNYAIYNAAGVGTFVTVTVAADGTTATASVNSLTTNYVEPTAPAYGEGKGIKSKSEGRHGHIGKRR</sequence>
<protein>
    <submittedName>
        <fullName evidence="3">Uncharacterized protein</fullName>
    </submittedName>
</protein>
<proteinExistence type="predicted"/>
<dbReference type="Proteomes" id="UP000243784">
    <property type="component" value="Chromosome"/>
</dbReference>
<feature type="signal peptide" evidence="2">
    <location>
        <begin position="1"/>
        <end position="29"/>
    </location>
</feature>
<evidence type="ECO:0000313" key="3">
    <source>
        <dbReference type="EMBL" id="AOY56618.1"/>
    </source>
</evidence>
<dbReference type="EMBL" id="CP015208">
    <property type="protein sequence ID" value="AOY56618.1"/>
    <property type="molecule type" value="Genomic_DNA"/>
</dbReference>
<evidence type="ECO:0000256" key="2">
    <source>
        <dbReference type="SAM" id="SignalP"/>
    </source>
</evidence>
<organism evidence="3 4">
    <name type="scientific">Candidatus Rhodoluna planktonica</name>
    <dbReference type="NCBI Taxonomy" id="535712"/>
    <lineage>
        <taxon>Bacteria</taxon>
        <taxon>Bacillati</taxon>
        <taxon>Actinomycetota</taxon>
        <taxon>Actinomycetes</taxon>
        <taxon>Micrococcales</taxon>
        <taxon>Microbacteriaceae</taxon>
        <taxon>Luna cluster</taxon>
        <taxon>Luna-1 subcluster</taxon>
        <taxon>Rhodoluna</taxon>
    </lineage>
</organism>
<dbReference type="RefSeq" id="WP_070955116.1">
    <property type="nucleotide sequence ID" value="NZ_CP015208.1"/>
</dbReference>
<feature type="compositionally biased region" description="Basic and acidic residues" evidence="1">
    <location>
        <begin position="175"/>
        <end position="185"/>
    </location>
</feature>
<reference evidence="3 4" key="1">
    <citation type="journal article" date="2016" name="Biochim. Biophys. Acta">
        <title>Photochemical characterization of actinorhodopsin and its functional existence in the natural host.</title>
        <authorList>
            <person name="Nakamura S."/>
            <person name="Kikukawa T."/>
            <person name="Tamogami J."/>
            <person name="Kamiya M."/>
            <person name="Aizawa T."/>
            <person name="Hahn M.W."/>
            <person name="Ihara K."/>
            <person name="Kamo N."/>
            <person name="Demura M."/>
        </authorList>
    </citation>
    <scope>NUCLEOTIDE SEQUENCE [LARGE SCALE GENOMIC DNA]</scope>
    <source>
        <strain evidence="3 4">MWH-Dar1</strain>
    </source>
</reference>
<dbReference type="AlphaFoldDB" id="A0A1D9E0M4"/>
<dbReference type="KEGG" id="rpla:A4Z71_06685"/>
<gene>
    <name evidence="3" type="ORF">A4Z71_06685</name>
</gene>
<keyword evidence="4" id="KW-1185">Reference proteome</keyword>
<dbReference type="OrthoDB" id="10015141at2"/>
<feature type="chain" id="PRO_5009111802" evidence="2">
    <location>
        <begin position="30"/>
        <end position="192"/>
    </location>
</feature>